<gene>
    <name evidence="1" type="ORF">SFRICE_002694</name>
</gene>
<protein>
    <submittedName>
        <fullName evidence="1">SFRICE_002694</fullName>
    </submittedName>
</protein>
<dbReference type="AntiFam" id="ANF00062">
    <property type="entry name" value="Shadow ORF (opposite ABC transporter protein)"/>
</dbReference>
<organism evidence="1">
    <name type="scientific">Spodoptera frugiperda</name>
    <name type="common">Fall armyworm</name>
    <dbReference type="NCBI Taxonomy" id="7108"/>
    <lineage>
        <taxon>Eukaryota</taxon>
        <taxon>Metazoa</taxon>
        <taxon>Ecdysozoa</taxon>
        <taxon>Arthropoda</taxon>
        <taxon>Hexapoda</taxon>
        <taxon>Insecta</taxon>
        <taxon>Pterygota</taxon>
        <taxon>Neoptera</taxon>
        <taxon>Endopterygota</taxon>
        <taxon>Lepidoptera</taxon>
        <taxon>Glossata</taxon>
        <taxon>Ditrysia</taxon>
        <taxon>Noctuoidea</taxon>
        <taxon>Noctuidae</taxon>
        <taxon>Amphipyrinae</taxon>
        <taxon>Spodoptera</taxon>
    </lineage>
</organism>
<reference evidence="1" key="1">
    <citation type="submission" date="2016-07" db="EMBL/GenBank/DDBJ databases">
        <authorList>
            <person name="Bretaudeau A."/>
        </authorList>
    </citation>
    <scope>NUCLEOTIDE SEQUENCE</scope>
    <source>
        <strain evidence="1">Rice</strain>
        <tissue evidence="1">Whole body</tissue>
    </source>
</reference>
<sequence>MFEAVRSLPGQLGEHHPMTSPALGETKGCVRLLLNKDHHPVLLLLFEPESRSFMIEFSPVSWVLQTLFLRPRTNKTRDIKTNTSGVYLVASSNMRTGGFLSTALAMAILCFCPPLRDIPRSPTSVSYPLGKPTMKS</sequence>
<proteinExistence type="predicted"/>
<dbReference type="AlphaFoldDB" id="A0A2H1VIQ9"/>
<accession>A0A2H1VIQ9</accession>
<dbReference type="EMBL" id="ODYU01002790">
    <property type="protein sequence ID" value="SOQ40719.1"/>
    <property type="molecule type" value="Genomic_DNA"/>
</dbReference>
<name>A0A2H1VIQ9_SPOFR</name>
<evidence type="ECO:0000313" key="1">
    <source>
        <dbReference type="EMBL" id="SOQ40719.1"/>
    </source>
</evidence>